<keyword evidence="9" id="KW-1133">Transmembrane helix</keyword>
<accession>A0AAV5D7M9</accession>
<evidence type="ECO:0000256" key="8">
    <source>
        <dbReference type="ARBA" id="ARBA00022958"/>
    </source>
</evidence>
<protein>
    <recommendedName>
        <fullName evidence="13">Potassium channel</fullName>
    </recommendedName>
</protein>
<evidence type="ECO:0000259" key="15">
    <source>
        <dbReference type="PROSITE" id="PS51490"/>
    </source>
</evidence>
<keyword evidence="4 13" id="KW-0633">Potassium transport</keyword>
<dbReference type="CDD" id="cd00038">
    <property type="entry name" value="CAP_ED"/>
    <property type="match status" value="1"/>
</dbReference>
<keyword evidence="3 13" id="KW-0813">Transport</keyword>
<proteinExistence type="inferred from homology"/>
<comment type="domain">
    <text evidence="13">The KHA domain (rich in hydrophobic and acidic residues) present in the C-terminal part is likely to be important for tetramerization.</text>
</comment>
<evidence type="ECO:0000256" key="9">
    <source>
        <dbReference type="ARBA" id="ARBA00022989"/>
    </source>
</evidence>
<dbReference type="InterPro" id="IPR045319">
    <property type="entry name" value="KAT/AKT"/>
</dbReference>
<dbReference type="GO" id="GO:0034702">
    <property type="term" value="C:monoatomic ion channel complex"/>
    <property type="evidence" value="ECO:0007669"/>
    <property type="project" value="UniProtKB-KW"/>
</dbReference>
<evidence type="ECO:0000259" key="14">
    <source>
        <dbReference type="PROSITE" id="PS50042"/>
    </source>
</evidence>
<gene>
    <name evidence="16" type="primary">ga24139</name>
    <name evidence="16" type="ORF">PR202_ga24139</name>
</gene>
<dbReference type="PANTHER" id="PTHR45743">
    <property type="entry name" value="POTASSIUM CHANNEL AKT1"/>
    <property type="match status" value="1"/>
</dbReference>
<dbReference type="InterPro" id="IPR021789">
    <property type="entry name" value="KHA_dom"/>
</dbReference>
<comment type="similarity">
    <text evidence="2 13">Belongs to the potassium channel family. Plant (TC 1.A.1.4) subfamily.</text>
</comment>
<dbReference type="SUPFAM" id="SSF51206">
    <property type="entry name" value="cAMP-binding domain-like"/>
    <property type="match status" value="1"/>
</dbReference>
<name>A0AAV5D7M9_ELECO</name>
<keyword evidence="5" id="KW-0812">Transmembrane</keyword>
<reference evidence="16" key="2">
    <citation type="submission" date="2021-12" db="EMBL/GenBank/DDBJ databases">
        <title>Resequencing data analysis of finger millet.</title>
        <authorList>
            <person name="Hatakeyama M."/>
            <person name="Aluri S."/>
            <person name="Balachadran M.T."/>
            <person name="Sivarajan S.R."/>
            <person name="Poveda L."/>
            <person name="Shimizu-Inatsugi R."/>
            <person name="Schlapbach R."/>
            <person name="Sreeman S.M."/>
            <person name="Shimizu K.K."/>
        </authorList>
    </citation>
    <scope>NUCLEOTIDE SEQUENCE</scope>
</reference>
<keyword evidence="6 13" id="KW-0631">Potassium channel</keyword>
<keyword evidence="8 13" id="KW-0630">Potassium</keyword>
<feature type="domain" description="KHA" evidence="15">
    <location>
        <begin position="436"/>
        <end position="507"/>
    </location>
</feature>
<organism evidence="16 17">
    <name type="scientific">Eleusine coracana subsp. coracana</name>
    <dbReference type="NCBI Taxonomy" id="191504"/>
    <lineage>
        <taxon>Eukaryota</taxon>
        <taxon>Viridiplantae</taxon>
        <taxon>Streptophyta</taxon>
        <taxon>Embryophyta</taxon>
        <taxon>Tracheophyta</taxon>
        <taxon>Spermatophyta</taxon>
        <taxon>Magnoliopsida</taxon>
        <taxon>Liliopsida</taxon>
        <taxon>Poales</taxon>
        <taxon>Poaceae</taxon>
        <taxon>PACMAD clade</taxon>
        <taxon>Chloridoideae</taxon>
        <taxon>Cynodonteae</taxon>
        <taxon>Eleusininae</taxon>
        <taxon>Eleusine</taxon>
    </lineage>
</organism>
<evidence type="ECO:0000256" key="4">
    <source>
        <dbReference type="ARBA" id="ARBA00022538"/>
    </source>
</evidence>
<evidence type="ECO:0000256" key="10">
    <source>
        <dbReference type="ARBA" id="ARBA00023065"/>
    </source>
</evidence>
<evidence type="ECO:0000256" key="7">
    <source>
        <dbReference type="ARBA" id="ARBA00022882"/>
    </source>
</evidence>
<dbReference type="PROSITE" id="PS50042">
    <property type="entry name" value="CNMP_BINDING_3"/>
    <property type="match status" value="1"/>
</dbReference>
<dbReference type="SMART" id="SM00100">
    <property type="entry name" value="cNMP"/>
    <property type="match status" value="1"/>
</dbReference>
<reference evidence="16" key="1">
    <citation type="journal article" date="2018" name="DNA Res.">
        <title>Multiple hybrid de novo genome assembly of finger millet, an orphan allotetraploid crop.</title>
        <authorList>
            <person name="Hatakeyama M."/>
            <person name="Aluri S."/>
            <person name="Balachadran M.T."/>
            <person name="Sivarajan S.R."/>
            <person name="Patrignani A."/>
            <person name="Gruter S."/>
            <person name="Poveda L."/>
            <person name="Shimizu-Inatsugi R."/>
            <person name="Baeten J."/>
            <person name="Francoijs K.J."/>
            <person name="Nataraja K.N."/>
            <person name="Reddy Y.A.N."/>
            <person name="Phadnis S."/>
            <person name="Ravikumar R.L."/>
            <person name="Schlapbach R."/>
            <person name="Sreeman S.M."/>
            <person name="Shimizu K.K."/>
        </authorList>
    </citation>
    <scope>NUCLEOTIDE SEQUENCE</scope>
</reference>
<evidence type="ECO:0000256" key="1">
    <source>
        <dbReference type="ARBA" id="ARBA00004141"/>
    </source>
</evidence>
<comment type="subcellular location">
    <subcellularLocation>
        <location evidence="1 13">Membrane</location>
        <topology evidence="1 13">Multi-pass membrane protein</topology>
    </subcellularLocation>
</comment>
<dbReference type="InterPro" id="IPR000595">
    <property type="entry name" value="cNMP-bd_dom"/>
</dbReference>
<evidence type="ECO:0000256" key="3">
    <source>
        <dbReference type="ARBA" id="ARBA00022448"/>
    </source>
</evidence>
<evidence type="ECO:0000256" key="6">
    <source>
        <dbReference type="ARBA" id="ARBA00022826"/>
    </source>
</evidence>
<evidence type="ECO:0000256" key="11">
    <source>
        <dbReference type="ARBA" id="ARBA00023136"/>
    </source>
</evidence>
<comment type="subunit">
    <text evidence="13">The potassium channel is composed of a homo- or heterotetrameric complex of pore-forming subunits.</text>
</comment>
<keyword evidence="10 13" id="KW-0406">Ion transport</keyword>
<dbReference type="AlphaFoldDB" id="A0AAV5D7M9"/>
<dbReference type="PROSITE" id="PS51490">
    <property type="entry name" value="KHA"/>
    <property type="match status" value="1"/>
</dbReference>
<keyword evidence="7 13" id="KW-0851">Voltage-gated channel</keyword>
<keyword evidence="17" id="KW-1185">Reference proteome</keyword>
<evidence type="ECO:0000256" key="2">
    <source>
        <dbReference type="ARBA" id="ARBA00007929"/>
    </source>
</evidence>
<dbReference type="GO" id="GO:0005249">
    <property type="term" value="F:voltage-gated potassium channel activity"/>
    <property type="evidence" value="ECO:0007669"/>
    <property type="project" value="UniProtKB-UniRule"/>
</dbReference>
<comment type="function">
    <text evidence="13">Potassium channel.</text>
</comment>
<evidence type="ECO:0000256" key="13">
    <source>
        <dbReference type="RuleBase" id="RU369015"/>
    </source>
</evidence>
<sequence>MNGNAAECRGIAAAHHFIPHFSGIKTKLMQSFSDFHKNRCLQGGREWGSSIDESEFPEAMSPKLSCVMPDVSADEDATDIHCARLQSPGSRVGKAEGDIRTQSSQIASCDESKRLEKDIRLNYYWIRCSKLISRDTIHAASQFAARNQLPTQIRDEMLSHICLRYKTEGLKQKETLDSLPKGIRSNIAYHLFFPVIEKVYLFRGVSFTCMLQLVTEMEAEYFPPRELVIVKNEAPTDVYIIVSGAVEEQIVVDGVDKVHGMLSSGDIFGEIGALCNVPQPSTFCTTKVSQLLRVSTTVLKHIIEENKEDKQIVLNNISQKTDHQTFSAEAKGESIGMHNRQFIKYNSCWAFNQVYRHRKVNVHQQVLTESNTTGYQNTHGINQDTWEHTEIRNTRTQDTMPTCSDAGKLQEITDRGTKGSLCSEKDGGPVASERKRVTIHLYSQRNKNTRVPSAKVINLPGSVEELFALACQKFAGYSPTKLFNQDFAEIDDISVIQDGDHLILMET</sequence>
<dbReference type="Gene3D" id="2.60.120.10">
    <property type="entry name" value="Jelly Rolls"/>
    <property type="match status" value="1"/>
</dbReference>
<evidence type="ECO:0000256" key="5">
    <source>
        <dbReference type="ARBA" id="ARBA00022692"/>
    </source>
</evidence>
<comment type="domain">
    <text evidence="13">The segment S4 is probably the voltage-sensor and is characterized by a series of positively charged amino acids. The pore-forming region H5 is enclosed by the transmembrane segments S5 and S6 in the Shaker-type (1P/6TM) and contains the GYGD signature motif which seems to be involved in potassium selectivity.</text>
</comment>
<dbReference type="Pfam" id="PF11834">
    <property type="entry name" value="KHA"/>
    <property type="match status" value="1"/>
</dbReference>
<evidence type="ECO:0000313" key="17">
    <source>
        <dbReference type="Proteomes" id="UP001054889"/>
    </source>
</evidence>
<dbReference type="InterPro" id="IPR014710">
    <property type="entry name" value="RmlC-like_jellyroll"/>
</dbReference>
<dbReference type="EMBL" id="BQKI01000012">
    <property type="protein sequence ID" value="GJN06410.1"/>
    <property type="molecule type" value="Genomic_DNA"/>
</dbReference>
<dbReference type="Pfam" id="PF00027">
    <property type="entry name" value="cNMP_binding"/>
    <property type="match status" value="1"/>
</dbReference>
<keyword evidence="12 13" id="KW-0407">Ion channel</keyword>
<evidence type="ECO:0000313" key="16">
    <source>
        <dbReference type="EMBL" id="GJN06410.1"/>
    </source>
</evidence>
<feature type="domain" description="Cyclic nucleotide-binding" evidence="14">
    <location>
        <begin position="201"/>
        <end position="320"/>
    </location>
</feature>
<comment type="caution">
    <text evidence="16">The sequence shown here is derived from an EMBL/GenBank/DDBJ whole genome shotgun (WGS) entry which is preliminary data.</text>
</comment>
<keyword evidence="11" id="KW-0472">Membrane</keyword>
<dbReference type="InterPro" id="IPR018490">
    <property type="entry name" value="cNMP-bd_dom_sf"/>
</dbReference>
<dbReference type="PANTHER" id="PTHR45743:SF54">
    <property type="entry name" value="POTASSIUM CHANNEL KAT2"/>
    <property type="match status" value="1"/>
</dbReference>
<dbReference type="FunFam" id="2.60.120.10:FF:000074">
    <property type="entry name" value="Potassium channel KAT2"/>
    <property type="match status" value="1"/>
</dbReference>
<evidence type="ECO:0000256" key="12">
    <source>
        <dbReference type="ARBA" id="ARBA00023303"/>
    </source>
</evidence>
<dbReference type="Proteomes" id="UP001054889">
    <property type="component" value="Unassembled WGS sequence"/>
</dbReference>